<protein>
    <submittedName>
        <fullName evidence="2">Uncharacterized protein</fullName>
    </submittedName>
</protein>
<dbReference type="AlphaFoldDB" id="A0A415LT80"/>
<name>A0A415LT80_BACT4</name>
<proteinExistence type="predicted"/>
<feature type="transmembrane region" description="Helical" evidence="1">
    <location>
        <begin position="217"/>
        <end position="233"/>
    </location>
</feature>
<dbReference type="RefSeq" id="WP_117610878.1">
    <property type="nucleotide sequence ID" value="NZ_QROV01000063.1"/>
</dbReference>
<keyword evidence="1" id="KW-0472">Membrane</keyword>
<gene>
    <name evidence="2" type="ORF">DW011_25860</name>
</gene>
<sequence length="234" mass="26332">MEQIKILTSILEGGNVPPGYDEKVIQKLTKTFRKLENPKVVSLYPVRCVTHEDSVYCLYACPLKGEEIDKTTLQAVKAEVDTLEIGHIRYDSVQSSGDGYYIIDPDSGYHILENEEDRDAVMEISDRFDGIVLFTRMFTSSKKVAKLDCHYAVIGLKKLPNEYQIENIPNNAIGEAPTGLKFSCFDNIQGNGIQELDNIEEETNAPAIEKYKSATKVLSVIITAAVLIWYIFLR</sequence>
<reference evidence="2 3" key="1">
    <citation type="submission" date="2018-08" db="EMBL/GenBank/DDBJ databases">
        <title>A genome reference for cultivated species of the human gut microbiota.</title>
        <authorList>
            <person name="Zou Y."/>
            <person name="Xue W."/>
            <person name="Luo G."/>
        </authorList>
    </citation>
    <scope>NUCLEOTIDE SEQUENCE [LARGE SCALE GENOMIC DNA]</scope>
    <source>
        <strain evidence="2 3">AF37-12</strain>
    </source>
</reference>
<keyword evidence="1" id="KW-1133">Transmembrane helix</keyword>
<evidence type="ECO:0000313" key="2">
    <source>
        <dbReference type="EMBL" id="RHL52094.1"/>
    </source>
</evidence>
<evidence type="ECO:0000256" key="1">
    <source>
        <dbReference type="SAM" id="Phobius"/>
    </source>
</evidence>
<keyword evidence="1" id="KW-0812">Transmembrane</keyword>
<accession>A0A415LT80</accession>
<comment type="caution">
    <text evidence="2">The sequence shown here is derived from an EMBL/GenBank/DDBJ whole genome shotgun (WGS) entry which is preliminary data.</text>
</comment>
<organism evidence="2 3">
    <name type="scientific">Bacteroides thetaiotaomicron</name>
    <dbReference type="NCBI Taxonomy" id="818"/>
    <lineage>
        <taxon>Bacteria</taxon>
        <taxon>Pseudomonadati</taxon>
        <taxon>Bacteroidota</taxon>
        <taxon>Bacteroidia</taxon>
        <taxon>Bacteroidales</taxon>
        <taxon>Bacteroidaceae</taxon>
        <taxon>Bacteroides</taxon>
    </lineage>
</organism>
<dbReference type="Proteomes" id="UP000283616">
    <property type="component" value="Unassembled WGS sequence"/>
</dbReference>
<dbReference type="EMBL" id="QROV01000063">
    <property type="protein sequence ID" value="RHL52094.1"/>
    <property type="molecule type" value="Genomic_DNA"/>
</dbReference>
<evidence type="ECO:0000313" key="3">
    <source>
        <dbReference type="Proteomes" id="UP000283616"/>
    </source>
</evidence>